<evidence type="ECO:0000313" key="5">
    <source>
        <dbReference type="Proteomes" id="UP000324629"/>
    </source>
</evidence>
<reference evidence="4 5" key="1">
    <citation type="journal article" date="2019" name="Gigascience">
        <title>Whole-genome sequence of the oriental lung fluke Paragonimus westermani.</title>
        <authorList>
            <person name="Oey H."/>
            <person name="Zakrzewski M."/>
            <person name="Narain K."/>
            <person name="Devi K.R."/>
            <person name="Agatsuma T."/>
            <person name="Nawaratna S."/>
            <person name="Gobert G.N."/>
            <person name="Jones M.K."/>
            <person name="Ragan M.A."/>
            <person name="McManus D.P."/>
            <person name="Krause L."/>
        </authorList>
    </citation>
    <scope>NUCLEOTIDE SEQUENCE [LARGE SCALE GENOMIC DNA]</scope>
    <source>
        <strain evidence="4 5">IND2009</strain>
    </source>
</reference>
<proteinExistence type="predicted"/>
<evidence type="ECO:0000259" key="3">
    <source>
        <dbReference type="Pfam" id="PF03915"/>
    </source>
</evidence>
<feature type="compositionally biased region" description="Polar residues" evidence="2">
    <location>
        <begin position="769"/>
        <end position="783"/>
    </location>
</feature>
<feature type="region of interest" description="Disordered" evidence="2">
    <location>
        <begin position="766"/>
        <end position="792"/>
    </location>
</feature>
<dbReference type="AlphaFoldDB" id="A0A5J4NPB5"/>
<evidence type="ECO:0000313" key="4">
    <source>
        <dbReference type="EMBL" id="KAA3677259.1"/>
    </source>
</evidence>
<dbReference type="PANTHER" id="PTHR22741:SF10">
    <property type="entry name" value="COILED-COIL DOMAIN-CONTAINING PROTEIN CG32809"/>
    <property type="match status" value="1"/>
</dbReference>
<organism evidence="4 5">
    <name type="scientific">Paragonimus westermani</name>
    <dbReference type="NCBI Taxonomy" id="34504"/>
    <lineage>
        <taxon>Eukaryota</taxon>
        <taxon>Metazoa</taxon>
        <taxon>Spiralia</taxon>
        <taxon>Lophotrochozoa</taxon>
        <taxon>Platyhelminthes</taxon>
        <taxon>Trematoda</taxon>
        <taxon>Digenea</taxon>
        <taxon>Plagiorchiida</taxon>
        <taxon>Troglotremata</taxon>
        <taxon>Troglotrematidae</taxon>
        <taxon>Paragonimus</taxon>
    </lineage>
</organism>
<keyword evidence="1" id="KW-0175">Coiled coil</keyword>
<dbReference type="Proteomes" id="UP000324629">
    <property type="component" value="Unassembled WGS sequence"/>
</dbReference>
<dbReference type="PANTHER" id="PTHR22741">
    <property type="entry name" value="P140CAP/SNIP-RELATED"/>
    <property type="match status" value="1"/>
</dbReference>
<dbReference type="InterPro" id="IPR022782">
    <property type="entry name" value="AIP3-like_C"/>
</dbReference>
<keyword evidence="5" id="KW-1185">Reference proteome</keyword>
<gene>
    <name evidence="4" type="ORF">DEA37_0012535</name>
</gene>
<sequence length="907" mass="98344">MNPIVRPKGLSTERIPNFQHSTQTLTTMDTNTKVTNSLLTSVNPTPAPCGQCSTVQSSVVPTPTAHHLAQLAPSGHVVVAVTKPTHTLLHAPGLPALLDQLSQRGVIPASNVIATSNLREVQTLPRSMEHSLHHALGSRYRPILLANSQTTLTRLPSGQQHSGPTYQMIAYPSNATNITALKPTQKPTSTSVSAGSTGLVITGMVASETNANEASNAARIAHLLSPTGVSNVNAPLVVYYPQHGTNAAAAYKLAATACGMEIETIKSIDLSHSKTHAFMARNVYPIISILRVALLRSGQSKQLLSAHKSSLEECRQSVAALRQLHKYFKQKISEDLKCCQENIVKLLNTYKANASRCFDANISSVRADRASLDRTLLELHDSKASLAEQLHDLECVIEQTGNDVLQHRCRITLPYVQTLDSRLDSISRAVGSTCVLYPDLRQKLLEQEAAETRANELEKRLLNEQVHQLEDIGEKCKRIKGTILTLRRLAIVNVQNRQETSSPRRFAHLGGMMNRAAADPNSLERTRLYAAITAIQVDSEKRMQAIQCNSLFKILSTFQHQETLAKQRKRVFALESNREFTTPNDIFPTGKVPSPLENVRKTTAAMKQSLVTKATTNEFTTKPSDVPVFHIPAQQSNHSNKEKKAPLAIYSDDSLSSTTTSSSTEVWNLESTKSTKVAGPFNPSSIVSMIDEPSDSTLEDLPTPLPTGILKATVQPVTNNTTSPKPNTKVAVKGSRGVRFSTTVTVDDGSEVVRLNCTLDDSELGKNKVSPTEKQTTGITKSTAPPEKVGLRGKFSFDRNIPLQGTNKPFGANAHRNACIATQLESHKSKTGPTEEVSAAKLNTNGIESTVTNDGESSEQNLSAPAPPPRRSSQITNATGDAGMAVPKSLQTKDEVAELQVSTGLEF</sequence>
<accession>A0A5J4NPB5</accession>
<feature type="domain" description="Actin interacting protein 3-like C-terminal" evidence="3">
    <location>
        <begin position="285"/>
        <end position="548"/>
    </location>
</feature>
<evidence type="ECO:0000256" key="1">
    <source>
        <dbReference type="ARBA" id="ARBA00023054"/>
    </source>
</evidence>
<dbReference type="EMBL" id="QNGE01001587">
    <property type="protein sequence ID" value="KAA3677259.1"/>
    <property type="molecule type" value="Genomic_DNA"/>
</dbReference>
<name>A0A5J4NPB5_9TREM</name>
<feature type="region of interest" description="Disordered" evidence="2">
    <location>
        <begin position="824"/>
        <end position="891"/>
    </location>
</feature>
<comment type="caution">
    <text evidence="4">The sequence shown here is derived from an EMBL/GenBank/DDBJ whole genome shotgun (WGS) entry which is preliminary data.</text>
</comment>
<dbReference type="Pfam" id="PF03915">
    <property type="entry name" value="AIP3"/>
    <property type="match status" value="1"/>
</dbReference>
<feature type="compositionally biased region" description="Polar residues" evidence="2">
    <location>
        <begin position="841"/>
        <end position="862"/>
    </location>
</feature>
<protein>
    <recommendedName>
        <fullName evidence="3">Actin interacting protein 3-like C-terminal domain-containing protein</fullName>
    </recommendedName>
</protein>
<evidence type="ECO:0000256" key="2">
    <source>
        <dbReference type="SAM" id="MobiDB-lite"/>
    </source>
</evidence>
<dbReference type="Gene3D" id="1.20.58.1540">
    <property type="entry name" value="Actin interacting protein 3, C-terminal domain"/>
    <property type="match status" value="1"/>
</dbReference>
<dbReference type="InterPro" id="IPR051825">
    <property type="entry name" value="SRCIN1"/>
</dbReference>
<dbReference type="GO" id="GO:0005737">
    <property type="term" value="C:cytoplasm"/>
    <property type="evidence" value="ECO:0007669"/>
    <property type="project" value="TreeGrafter"/>
</dbReference>